<feature type="transmembrane region" description="Helical" evidence="4">
    <location>
        <begin position="71"/>
        <end position="90"/>
    </location>
</feature>
<comment type="caution">
    <text evidence="5">The sequence shown here is derived from an EMBL/GenBank/DDBJ whole genome shotgun (WGS) entry which is preliminary data.</text>
</comment>
<protein>
    <submittedName>
        <fullName evidence="5">MFS transporter</fullName>
    </submittedName>
</protein>
<dbReference type="EMBL" id="DVNO01000029">
    <property type="protein sequence ID" value="HIU65608.1"/>
    <property type="molecule type" value="Genomic_DNA"/>
</dbReference>
<evidence type="ECO:0000256" key="3">
    <source>
        <dbReference type="ARBA" id="ARBA00023136"/>
    </source>
</evidence>
<keyword evidence="1 4" id="KW-0812">Transmembrane</keyword>
<feature type="transmembrane region" description="Helical" evidence="4">
    <location>
        <begin position="365"/>
        <end position="385"/>
    </location>
</feature>
<feature type="transmembrane region" description="Helical" evidence="4">
    <location>
        <begin position="342"/>
        <end position="359"/>
    </location>
</feature>
<feature type="transmembrane region" description="Helical" evidence="4">
    <location>
        <begin position="12"/>
        <end position="34"/>
    </location>
</feature>
<dbReference type="SUPFAM" id="SSF103473">
    <property type="entry name" value="MFS general substrate transporter"/>
    <property type="match status" value="1"/>
</dbReference>
<evidence type="ECO:0000256" key="1">
    <source>
        <dbReference type="ARBA" id="ARBA00022692"/>
    </source>
</evidence>
<reference evidence="5" key="2">
    <citation type="journal article" date="2021" name="PeerJ">
        <title>Extensive microbial diversity within the chicken gut microbiome revealed by metagenomics and culture.</title>
        <authorList>
            <person name="Gilroy R."/>
            <person name="Ravi A."/>
            <person name="Getino M."/>
            <person name="Pursley I."/>
            <person name="Horton D.L."/>
            <person name="Alikhan N.F."/>
            <person name="Baker D."/>
            <person name="Gharbi K."/>
            <person name="Hall N."/>
            <person name="Watson M."/>
            <person name="Adriaenssens E.M."/>
            <person name="Foster-Nyarko E."/>
            <person name="Jarju S."/>
            <person name="Secka A."/>
            <person name="Antonio M."/>
            <person name="Oren A."/>
            <person name="Chaudhuri R.R."/>
            <person name="La Ragione R."/>
            <person name="Hildebrand F."/>
            <person name="Pallen M.J."/>
        </authorList>
    </citation>
    <scope>NUCLEOTIDE SEQUENCE</scope>
    <source>
        <strain evidence="5">CHK136-897</strain>
    </source>
</reference>
<dbReference type="AlphaFoldDB" id="A0A9D1MS11"/>
<dbReference type="InterPro" id="IPR053160">
    <property type="entry name" value="MFS_DHA3_Transporter"/>
</dbReference>
<feature type="transmembrane region" description="Helical" evidence="4">
    <location>
        <begin position="96"/>
        <end position="115"/>
    </location>
</feature>
<dbReference type="PANTHER" id="PTHR23530">
    <property type="entry name" value="TRANSPORT PROTEIN-RELATED"/>
    <property type="match status" value="1"/>
</dbReference>
<evidence type="ECO:0000313" key="5">
    <source>
        <dbReference type="EMBL" id="HIU65608.1"/>
    </source>
</evidence>
<dbReference type="Gene3D" id="1.20.1250.20">
    <property type="entry name" value="MFS general substrate transporter like domains"/>
    <property type="match status" value="1"/>
</dbReference>
<dbReference type="GO" id="GO:0022857">
    <property type="term" value="F:transmembrane transporter activity"/>
    <property type="evidence" value="ECO:0007669"/>
    <property type="project" value="InterPro"/>
</dbReference>
<proteinExistence type="predicted"/>
<feature type="transmembrane region" description="Helical" evidence="4">
    <location>
        <begin position="144"/>
        <end position="164"/>
    </location>
</feature>
<feature type="transmembrane region" description="Helical" evidence="4">
    <location>
        <begin position="40"/>
        <end position="59"/>
    </location>
</feature>
<evidence type="ECO:0000313" key="6">
    <source>
        <dbReference type="Proteomes" id="UP000824142"/>
    </source>
</evidence>
<evidence type="ECO:0000256" key="4">
    <source>
        <dbReference type="SAM" id="Phobius"/>
    </source>
</evidence>
<dbReference type="Pfam" id="PF07690">
    <property type="entry name" value="MFS_1"/>
    <property type="match status" value="1"/>
</dbReference>
<name>A0A9D1MS11_9PROT</name>
<dbReference type="InterPro" id="IPR011701">
    <property type="entry name" value="MFS"/>
</dbReference>
<gene>
    <name evidence="5" type="ORF">IAC63_03130</name>
</gene>
<dbReference type="PANTHER" id="PTHR23530:SF1">
    <property type="entry name" value="PERMEASE, MAJOR FACILITATOR SUPERFAMILY-RELATED"/>
    <property type="match status" value="1"/>
</dbReference>
<keyword evidence="3 4" id="KW-0472">Membrane</keyword>
<evidence type="ECO:0000256" key="2">
    <source>
        <dbReference type="ARBA" id="ARBA00022989"/>
    </source>
</evidence>
<keyword evidence="2 4" id="KW-1133">Transmembrane helix</keyword>
<dbReference type="Proteomes" id="UP000824142">
    <property type="component" value="Unassembled WGS sequence"/>
</dbReference>
<feature type="transmembrane region" description="Helical" evidence="4">
    <location>
        <begin position="170"/>
        <end position="190"/>
    </location>
</feature>
<accession>A0A9D1MS11</accession>
<reference evidence="5" key="1">
    <citation type="submission" date="2020-10" db="EMBL/GenBank/DDBJ databases">
        <authorList>
            <person name="Gilroy R."/>
        </authorList>
    </citation>
    <scope>NUCLEOTIDE SEQUENCE</scope>
    <source>
        <strain evidence="5">CHK136-897</strain>
    </source>
</reference>
<organism evidence="5 6">
    <name type="scientific">Candidatus Enterousia avicola</name>
    <dbReference type="NCBI Taxonomy" id="2840787"/>
    <lineage>
        <taxon>Bacteria</taxon>
        <taxon>Pseudomonadati</taxon>
        <taxon>Pseudomonadota</taxon>
        <taxon>Alphaproteobacteria</taxon>
        <taxon>Candidatus Enterousia</taxon>
    </lineage>
</organism>
<sequence>MTSCHARHNILALKIFSFIDALYPMSILAVVWFYQVTGSYTTAAMMFAIQTISQALLEIPTGVLSDKYSRILNLRLSAFLWFISYFFTALSGSVSLYGTAILIFASVIGGLAGSLNSGTKEALIYETLSDCRKQSKFSVVFSRIMFWEQVGAIFGALIAVGTMFLFDIKVLAWTTVLFGFLFFISSLFLYEPITRQKSDKSSFGLLLSSCKQIWKDKKLRTLIGINMLQSQTAYNMEGVYFSSLIPSSLIPLARLFRQFTGAIGFYMAAFANKIGFLKTLIFSNAGSFVFNSVGLLLNGIATPFINSATNLFYGFNHTAYNALLQENFSDEQRATMQNIQSLLSSIAGGILLLIFGTIADHFSLLTAMWCTTALNFIVTIAYYRFFRSKLSQKL</sequence>
<dbReference type="InterPro" id="IPR036259">
    <property type="entry name" value="MFS_trans_sf"/>
</dbReference>